<evidence type="ECO:0000256" key="6">
    <source>
        <dbReference type="ARBA" id="ARBA00023315"/>
    </source>
</evidence>
<protein>
    <recommendedName>
        <fullName evidence="7">Palmitoyltransferase</fullName>
        <ecNumber evidence="7">2.3.1.225</ecNumber>
    </recommendedName>
</protein>
<proteinExistence type="inferred from homology"/>
<feature type="transmembrane region" description="Helical" evidence="7">
    <location>
        <begin position="143"/>
        <end position="162"/>
    </location>
</feature>
<dbReference type="EC" id="2.3.1.225" evidence="7"/>
<evidence type="ECO:0000259" key="9">
    <source>
        <dbReference type="Pfam" id="PF01529"/>
    </source>
</evidence>
<keyword evidence="6 7" id="KW-0012">Acyltransferase</keyword>
<reference evidence="10" key="1">
    <citation type="submission" date="2021-01" db="EMBL/GenBank/DDBJ databases">
        <authorList>
            <person name="Corre E."/>
            <person name="Pelletier E."/>
            <person name="Niang G."/>
            <person name="Scheremetjew M."/>
            <person name="Finn R."/>
            <person name="Kale V."/>
            <person name="Holt S."/>
            <person name="Cochrane G."/>
            <person name="Meng A."/>
            <person name="Brown T."/>
            <person name="Cohen L."/>
        </authorList>
    </citation>
    <scope>NUCLEOTIDE SEQUENCE</scope>
    <source>
        <strain evidence="10">NIES-2562</strain>
    </source>
</reference>
<comment type="domain">
    <text evidence="7">The DHHC domain is required for palmitoyltransferase activity.</text>
</comment>
<evidence type="ECO:0000256" key="3">
    <source>
        <dbReference type="ARBA" id="ARBA00022692"/>
    </source>
</evidence>
<dbReference type="GO" id="GO:0016020">
    <property type="term" value="C:membrane"/>
    <property type="evidence" value="ECO:0007669"/>
    <property type="project" value="UniProtKB-SubCell"/>
</dbReference>
<feature type="region of interest" description="Disordered" evidence="8">
    <location>
        <begin position="354"/>
        <end position="382"/>
    </location>
</feature>
<feature type="transmembrane region" description="Helical" evidence="7">
    <location>
        <begin position="313"/>
        <end position="335"/>
    </location>
</feature>
<dbReference type="PROSITE" id="PS50216">
    <property type="entry name" value="DHHC"/>
    <property type="match status" value="1"/>
</dbReference>
<dbReference type="EMBL" id="HBIB01012024">
    <property type="protein sequence ID" value="CAE0245648.1"/>
    <property type="molecule type" value="Transcribed_RNA"/>
</dbReference>
<dbReference type="InterPro" id="IPR001594">
    <property type="entry name" value="Palmitoyltrfase_DHHC"/>
</dbReference>
<keyword evidence="4 7" id="KW-1133">Transmembrane helix</keyword>
<keyword evidence="5 7" id="KW-0472">Membrane</keyword>
<feature type="transmembrane region" description="Helical" evidence="7">
    <location>
        <begin position="272"/>
        <end position="293"/>
    </location>
</feature>
<name>A0A7S3D3R7_9EUKA</name>
<gene>
    <name evidence="10" type="ORF">PBIL07802_LOCUS7830</name>
</gene>
<feature type="compositionally biased region" description="Polar residues" evidence="8">
    <location>
        <begin position="369"/>
        <end position="382"/>
    </location>
</feature>
<comment type="catalytic activity">
    <reaction evidence="7">
        <text>L-cysteinyl-[protein] + hexadecanoyl-CoA = S-hexadecanoyl-L-cysteinyl-[protein] + CoA</text>
        <dbReference type="Rhea" id="RHEA:36683"/>
        <dbReference type="Rhea" id="RHEA-COMP:10131"/>
        <dbReference type="Rhea" id="RHEA-COMP:11032"/>
        <dbReference type="ChEBI" id="CHEBI:29950"/>
        <dbReference type="ChEBI" id="CHEBI:57287"/>
        <dbReference type="ChEBI" id="CHEBI:57379"/>
        <dbReference type="ChEBI" id="CHEBI:74151"/>
        <dbReference type="EC" id="2.3.1.225"/>
    </reaction>
</comment>
<feature type="domain" description="Palmitoyltransferase DHHC" evidence="9">
    <location>
        <begin position="226"/>
        <end position="344"/>
    </location>
</feature>
<keyword evidence="3 7" id="KW-0812">Transmembrane</keyword>
<organism evidence="10">
    <name type="scientific">Palpitomonas bilix</name>
    <dbReference type="NCBI Taxonomy" id="652834"/>
    <lineage>
        <taxon>Eukaryota</taxon>
        <taxon>Eukaryota incertae sedis</taxon>
    </lineage>
</organism>
<dbReference type="InterPro" id="IPR039859">
    <property type="entry name" value="PFA4/ZDH16/20/ERF2-like"/>
</dbReference>
<dbReference type="Pfam" id="PF01529">
    <property type="entry name" value="DHHC"/>
    <property type="match status" value="1"/>
</dbReference>
<evidence type="ECO:0000256" key="2">
    <source>
        <dbReference type="ARBA" id="ARBA00022679"/>
    </source>
</evidence>
<dbReference type="PANTHER" id="PTHR12246">
    <property type="entry name" value="PALMITOYLTRANSFERASE ZDHHC16"/>
    <property type="match status" value="1"/>
</dbReference>
<keyword evidence="2 7" id="KW-0808">Transferase</keyword>
<feature type="transmembrane region" description="Helical" evidence="7">
    <location>
        <begin position="174"/>
        <end position="194"/>
    </location>
</feature>
<evidence type="ECO:0000313" key="10">
    <source>
        <dbReference type="EMBL" id="CAE0245648.1"/>
    </source>
</evidence>
<evidence type="ECO:0000256" key="7">
    <source>
        <dbReference type="RuleBase" id="RU079119"/>
    </source>
</evidence>
<dbReference type="GO" id="GO:0019706">
    <property type="term" value="F:protein-cysteine S-palmitoyltransferase activity"/>
    <property type="evidence" value="ECO:0007669"/>
    <property type="project" value="UniProtKB-EC"/>
</dbReference>
<sequence>MAELLSTVSEFKKQILEARSRHESGALKLKNDKFGGVSKNMFSRGDKWIRDNFDEENGSSNTHQDPFHFSALHEDFARDVTTFETMTKQMDSMDVDKELNPVTQKLAGKADNALENVANFLQGKKPKAGRKAMKRWIPWWGPVYAWLSTLFLVYYTVVMYGYRYFLFGDYQKGFTLSGFVVSFCVLALISHWRAARGDPGVVKREDVEGLSDAELNRRVERKSTGAYRYCKHCEMPKPDRSHYSPDVQQLVYRYEFYSAFVKNAVGHMNFKYFFLFRFYSLCLHLTVYIITLVEMPRDDDVPFLEDVSIFGLQFYLVSMLIVLVIQFGLQLGLATKNITRPEFYRVVGKLPGRLPREGQSQKTDDREATNQFMNKEASSMNDGTRKSVTELNMFSSPYDHGMLNNTKEVLGASITTWLLPTAPRLMAAGAAPMMGGSIPLSRPKQFEI</sequence>
<accession>A0A7S3D3R7</accession>
<evidence type="ECO:0000256" key="5">
    <source>
        <dbReference type="ARBA" id="ARBA00023136"/>
    </source>
</evidence>
<comment type="subcellular location">
    <subcellularLocation>
        <location evidence="1">Membrane</location>
        <topology evidence="1">Multi-pass membrane protein</topology>
    </subcellularLocation>
</comment>
<comment type="similarity">
    <text evidence="7">Belongs to the DHHC palmitoyltransferase family.</text>
</comment>
<evidence type="ECO:0000256" key="8">
    <source>
        <dbReference type="SAM" id="MobiDB-lite"/>
    </source>
</evidence>
<dbReference type="AlphaFoldDB" id="A0A7S3D3R7"/>
<evidence type="ECO:0000256" key="4">
    <source>
        <dbReference type="ARBA" id="ARBA00022989"/>
    </source>
</evidence>
<evidence type="ECO:0000256" key="1">
    <source>
        <dbReference type="ARBA" id="ARBA00004141"/>
    </source>
</evidence>